<gene>
    <name evidence="13" type="ORF">E5288_WYG004577</name>
</gene>
<dbReference type="InterPro" id="IPR000719">
    <property type="entry name" value="Prot_kinase_dom"/>
</dbReference>
<comment type="catalytic activity">
    <reaction evidence="9">
        <text>L-tyrosyl-[protein] + ATP = O-phospho-L-tyrosyl-[protein] + ADP + H(+)</text>
        <dbReference type="Rhea" id="RHEA:10596"/>
        <dbReference type="Rhea" id="RHEA-COMP:10136"/>
        <dbReference type="Rhea" id="RHEA-COMP:20101"/>
        <dbReference type="ChEBI" id="CHEBI:15378"/>
        <dbReference type="ChEBI" id="CHEBI:30616"/>
        <dbReference type="ChEBI" id="CHEBI:46858"/>
        <dbReference type="ChEBI" id="CHEBI:61978"/>
        <dbReference type="ChEBI" id="CHEBI:456216"/>
        <dbReference type="EC" id="2.7.12.2"/>
    </reaction>
</comment>
<dbReference type="Gene3D" id="1.10.510.10">
    <property type="entry name" value="Transferase(Phosphotransferase) domain 1"/>
    <property type="match status" value="1"/>
</dbReference>
<evidence type="ECO:0000256" key="2">
    <source>
        <dbReference type="ARBA" id="ARBA00022741"/>
    </source>
</evidence>
<keyword evidence="2 10" id="KW-0547">Nucleotide-binding</keyword>
<dbReference type="GO" id="GO:0004674">
    <property type="term" value="F:protein serine/threonine kinase activity"/>
    <property type="evidence" value="ECO:0007669"/>
    <property type="project" value="UniProtKB-KW"/>
</dbReference>
<dbReference type="InterPro" id="IPR011009">
    <property type="entry name" value="Kinase-like_dom_sf"/>
</dbReference>
<keyword evidence="14" id="KW-1185">Reference proteome</keyword>
<comment type="caution">
    <text evidence="13">The sequence shown here is derived from an EMBL/GenBank/DDBJ whole genome shotgun (WGS) entry which is preliminary data.</text>
</comment>
<dbReference type="Gene3D" id="3.10.20.90">
    <property type="entry name" value="Phosphatidylinositol 3-kinase Catalytic Subunit, Chain A, domain 1"/>
    <property type="match status" value="1"/>
</dbReference>
<evidence type="ECO:0000259" key="12">
    <source>
        <dbReference type="PROSITE" id="PS50011"/>
    </source>
</evidence>
<dbReference type="Pfam" id="PF00069">
    <property type="entry name" value="Pkinase"/>
    <property type="match status" value="1"/>
</dbReference>
<dbReference type="GO" id="GO:0005524">
    <property type="term" value="F:ATP binding"/>
    <property type="evidence" value="ECO:0007669"/>
    <property type="project" value="UniProtKB-UniRule"/>
</dbReference>
<feature type="binding site" evidence="10">
    <location>
        <position position="137"/>
    </location>
    <ligand>
        <name>ATP</name>
        <dbReference type="ChEBI" id="CHEBI:30616"/>
    </ligand>
</feature>
<accession>A0A6B0RRQ7</accession>
<evidence type="ECO:0000256" key="11">
    <source>
        <dbReference type="RuleBase" id="RU000304"/>
    </source>
</evidence>
<name>A0A6B0RRQ7_9CETA</name>
<keyword evidence="4 10" id="KW-0067">ATP-binding</keyword>
<dbReference type="EMBL" id="VBQZ03000074">
    <property type="protein sequence ID" value="MXQ91731.1"/>
    <property type="molecule type" value="Genomic_DNA"/>
</dbReference>
<dbReference type="PROSITE" id="PS00108">
    <property type="entry name" value="PROTEIN_KINASE_ST"/>
    <property type="match status" value="1"/>
</dbReference>
<dbReference type="AlphaFoldDB" id="A0A6B0RRQ7"/>
<keyword evidence="11" id="KW-0723">Serine/threonine-protein kinase</keyword>
<dbReference type="PANTHER" id="PTHR48013">
    <property type="entry name" value="DUAL SPECIFICITY MITOGEN-ACTIVATED PROTEIN KINASE KINASE 5-RELATED"/>
    <property type="match status" value="1"/>
</dbReference>
<comment type="catalytic activity">
    <reaction evidence="8">
        <text>L-threonyl-[protein] + ATP = O-phospho-L-threonyl-[protein] + ADP + H(+)</text>
        <dbReference type="Rhea" id="RHEA:46608"/>
        <dbReference type="Rhea" id="RHEA-COMP:11060"/>
        <dbReference type="Rhea" id="RHEA-COMP:11605"/>
        <dbReference type="ChEBI" id="CHEBI:15378"/>
        <dbReference type="ChEBI" id="CHEBI:30013"/>
        <dbReference type="ChEBI" id="CHEBI:30616"/>
        <dbReference type="ChEBI" id="CHEBI:61977"/>
        <dbReference type="ChEBI" id="CHEBI:456216"/>
        <dbReference type="EC" id="2.7.12.2"/>
    </reaction>
</comment>
<evidence type="ECO:0000256" key="3">
    <source>
        <dbReference type="ARBA" id="ARBA00022777"/>
    </source>
</evidence>
<feature type="domain" description="Protein kinase" evidence="12">
    <location>
        <begin position="108"/>
        <end position="428"/>
    </location>
</feature>
<evidence type="ECO:0000313" key="13">
    <source>
        <dbReference type="EMBL" id="MXQ91731.1"/>
    </source>
</evidence>
<protein>
    <recommendedName>
        <fullName evidence="6">mitogen-activated protein kinase kinase</fullName>
        <ecNumber evidence="6">2.7.12.2</ecNumber>
    </recommendedName>
</protein>
<dbReference type="GO" id="GO:0004708">
    <property type="term" value="F:MAP kinase kinase activity"/>
    <property type="evidence" value="ECO:0007669"/>
    <property type="project" value="UniProtKB-EC"/>
</dbReference>
<dbReference type="PANTHER" id="PTHR48013:SF9">
    <property type="entry name" value="DUAL SPECIFICITY MITOGEN-ACTIVATED PROTEIN KINASE KINASE 5"/>
    <property type="match status" value="1"/>
</dbReference>
<comment type="catalytic activity">
    <reaction evidence="7">
        <text>L-seryl-[protein] + ATP = O-phospho-L-seryl-[protein] + ADP + H(+)</text>
        <dbReference type="Rhea" id="RHEA:17989"/>
        <dbReference type="Rhea" id="RHEA-COMP:9863"/>
        <dbReference type="Rhea" id="RHEA-COMP:11604"/>
        <dbReference type="ChEBI" id="CHEBI:15378"/>
        <dbReference type="ChEBI" id="CHEBI:29999"/>
        <dbReference type="ChEBI" id="CHEBI:30616"/>
        <dbReference type="ChEBI" id="CHEBI:83421"/>
        <dbReference type="ChEBI" id="CHEBI:456216"/>
        <dbReference type="EC" id="2.7.12.2"/>
    </reaction>
</comment>
<evidence type="ECO:0000256" key="8">
    <source>
        <dbReference type="ARBA" id="ARBA00049299"/>
    </source>
</evidence>
<dbReference type="SUPFAM" id="SSF54277">
    <property type="entry name" value="CAD &amp; PB1 domains"/>
    <property type="match status" value="1"/>
</dbReference>
<dbReference type="PROSITE" id="PS50011">
    <property type="entry name" value="PROTEIN_KINASE_DOM"/>
    <property type="match status" value="1"/>
</dbReference>
<evidence type="ECO:0000256" key="5">
    <source>
        <dbReference type="ARBA" id="ARBA00038035"/>
    </source>
</evidence>
<dbReference type="EC" id="2.7.12.2" evidence="6"/>
<evidence type="ECO:0000256" key="1">
    <source>
        <dbReference type="ARBA" id="ARBA00022679"/>
    </source>
</evidence>
<dbReference type="InterPro" id="IPR017441">
    <property type="entry name" value="Protein_kinase_ATP_BS"/>
</dbReference>
<evidence type="ECO:0000313" key="14">
    <source>
        <dbReference type="Proteomes" id="UP000322234"/>
    </source>
</evidence>
<proteinExistence type="inferred from homology"/>
<sequence>MLWLLLGPFHAMENQVLVIRIKIPNSGAVDWTVHSGPQLLFRDVLDVIGQVLPEATTTAFECKSGLYTLTVSAHETAVLGLIFDSSLKKSSAELKKILANGQMNEQDIRYRDTLGHGNGGTVYKAYHVPSGKILAVKCTTAFLILQFRNLVDVHFFLSFICHILPSSVERKAYDACLPSYGILRDPNTAPSNTVKLHVILLDITLELQKQIMSELEILYKCDSSYIIGFYGAFFVENRISICTEFMDETIVSSHRSSLFHLELSHNCTHLIHLSHEELLKVVKGLTYLWSLKILHRDVKPSNMLVNTRGQVKLCDFGVSTQLVNSIAKTYVGTNAYMAPERISGEQYGIHSDVWSLGISFMEIQKNQGSLMPLQLLQCIVDEDSPVLPVGEFSEPFVHFITQCMRKQPKERPAPEELMIQGRTSEVKLDRNIESYRLVKKLLHELESVPDKSQP</sequence>
<evidence type="ECO:0000256" key="7">
    <source>
        <dbReference type="ARBA" id="ARBA00049014"/>
    </source>
</evidence>
<reference evidence="13" key="1">
    <citation type="submission" date="2019-10" db="EMBL/GenBank/DDBJ databases">
        <title>The sequence and de novo assembly of the wild yak genome.</title>
        <authorList>
            <person name="Liu Y."/>
        </authorList>
    </citation>
    <scope>NUCLEOTIDE SEQUENCE [LARGE SCALE GENOMIC DNA]</scope>
    <source>
        <strain evidence="13">WY2019</strain>
    </source>
</reference>
<evidence type="ECO:0000256" key="6">
    <source>
        <dbReference type="ARBA" id="ARBA00038999"/>
    </source>
</evidence>
<keyword evidence="3" id="KW-0418">Kinase</keyword>
<keyword evidence="1" id="KW-0808">Transferase</keyword>
<organism evidence="13 14">
    <name type="scientific">Bos mutus</name>
    <name type="common">wild yak</name>
    <dbReference type="NCBI Taxonomy" id="72004"/>
    <lineage>
        <taxon>Eukaryota</taxon>
        <taxon>Metazoa</taxon>
        <taxon>Chordata</taxon>
        <taxon>Craniata</taxon>
        <taxon>Vertebrata</taxon>
        <taxon>Euteleostomi</taxon>
        <taxon>Mammalia</taxon>
        <taxon>Eutheria</taxon>
        <taxon>Laurasiatheria</taxon>
        <taxon>Artiodactyla</taxon>
        <taxon>Ruminantia</taxon>
        <taxon>Pecora</taxon>
        <taxon>Bovidae</taxon>
        <taxon>Bovinae</taxon>
        <taxon>Bos</taxon>
    </lineage>
</organism>
<dbReference type="PROSITE" id="PS00107">
    <property type="entry name" value="PROTEIN_KINASE_ATP"/>
    <property type="match status" value="1"/>
</dbReference>
<evidence type="ECO:0000256" key="10">
    <source>
        <dbReference type="PROSITE-ProRule" id="PRU10141"/>
    </source>
</evidence>
<dbReference type="InterPro" id="IPR008271">
    <property type="entry name" value="Ser/Thr_kinase_AS"/>
</dbReference>
<evidence type="ECO:0000256" key="4">
    <source>
        <dbReference type="ARBA" id="ARBA00022840"/>
    </source>
</evidence>
<dbReference type="SMART" id="SM00220">
    <property type="entry name" value="S_TKc"/>
    <property type="match status" value="1"/>
</dbReference>
<comment type="similarity">
    <text evidence="5">Belongs to the protein kinase superfamily. STE Ser/Thr protein kinase family. MAP kinase kinase subfamily.</text>
</comment>
<dbReference type="Gene3D" id="3.30.200.20">
    <property type="entry name" value="Phosphorylase Kinase, domain 1"/>
    <property type="match status" value="2"/>
</dbReference>
<dbReference type="SUPFAM" id="SSF56112">
    <property type="entry name" value="Protein kinase-like (PK-like)"/>
    <property type="match status" value="1"/>
</dbReference>
<evidence type="ECO:0000256" key="9">
    <source>
        <dbReference type="ARBA" id="ARBA00051693"/>
    </source>
</evidence>
<dbReference type="Proteomes" id="UP000322234">
    <property type="component" value="Unassembled WGS sequence"/>
</dbReference>